<protein>
    <submittedName>
        <fullName evidence="2">Uncharacterized protein</fullName>
    </submittedName>
</protein>
<keyword evidence="1" id="KW-0812">Transmembrane</keyword>
<evidence type="ECO:0000313" key="3">
    <source>
        <dbReference type="Proteomes" id="UP001319882"/>
    </source>
</evidence>
<keyword evidence="1" id="KW-1133">Transmembrane helix</keyword>
<evidence type="ECO:0000256" key="1">
    <source>
        <dbReference type="SAM" id="Phobius"/>
    </source>
</evidence>
<keyword evidence="1" id="KW-0472">Membrane</keyword>
<feature type="transmembrane region" description="Helical" evidence="1">
    <location>
        <begin position="61"/>
        <end position="79"/>
    </location>
</feature>
<keyword evidence="3" id="KW-1185">Reference proteome</keyword>
<reference evidence="2 3" key="1">
    <citation type="journal article" date="2021" name="Sci. Rep.">
        <title>Genome analysis of a halophilic bacterium Halomonas malpeensis YU-PRIM-29(T) reveals its exopolysaccharide and pigment producing capabilities.</title>
        <authorList>
            <person name="Athmika"/>
            <person name="Ghate S.D."/>
            <person name="Arun A.B."/>
            <person name="Rao S.S."/>
            <person name="Kumar S.T.A."/>
            <person name="Kandiyil M.K."/>
            <person name="Saptami K."/>
            <person name="Rekha P.D."/>
        </authorList>
    </citation>
    <scope>NUCLEOTIDE SEQUENCE [LARGE SCALE GENOMIC DNA]</scope>
    <source>
        <strain evidence="3">prim 29</strain>
    </source>
</reference>
<proteinExistence type="predicted"/>
<name>A0ABS8DU40_9GAMM</name>
<comment type="caution">
    <text evidence="2">The sequence shown here is derived from an EMBL/GenBank/DDBJ whole genome shotgun (WGS) entry which is preliminary data.</text>
</comment>
<accession>A0ABS8DU40</accession>
<gene>
    <name evidence="2" type="ORF">GEV37_10665</name>
</gene>
<feature type="transmembrane region" description="Helical" evidence="1">
    <location>
        <begin position="27"/>
        <end position="49"/>
    </location>
</feature>
<sequence length="102" mass="11087">MSSLRFIATLLLVTLVTKPSKWVCRAALFVLGWVVFQIGTLFADLAPLLPGAFAEILEGKVSLGVAIAVGIHLLVLFQLSRTYKSYIGLIHVAMNRRFGVAS</sequence>
<dbReference type="Proteomes" id="UP001319882">
    <property type="component" value="Unassembled WGS sequence"/>
</dbReference>
<dbReference type="RefSeq" id="WP_227390243.1">
    <property type="nucleotide sequence ID" value="NZ_JBHSCJ010000002.1"/>
</dbReference>
<evidence type="ECO:0000313" key="2">
    <source>
        <dbReference type="EMBL" id="MCB8889573.1"/>
    </source>
</evidence>
<dbReference type="EMBL" id="WHVL01000004">
    <property type="protein sequence ID" value="MCB8889573.1"/>
    <property type="molecule type" value="Genomic_DNA"/>
</dbReference>
<organism evidence="2 3">
    <name type="scientific">Vreelandella malpeensis</name>
    <dbReference type="NCBI Taxonomy" id="1172368"/>
    <lineage>
        <taxon>Bacteria</taxon>
        <taxon>Pseudomonadati</taxon>
        <taxon>Pseudomonadota</taxon>
        <taxon>Gammaproteobacteria</taxon>
        <taxon>Oceanospirillales</taxon>
        <taxon>Halomonadaceae</taxon>
        <taxon>Vreelandella</taxon>
    </lineage>
</organism>